<evidence type="ECO:0000256" key="16">
    <source>
        <dbReference type="SAM" id="Phobius"/>
    </source>
</evidence>
<keyword evidence="13" id="KW-0393">Immunoglobulin domain</keyword>
<evidence type="ECO:0000256" key="13">
    <source>
        <dbReference type="ARBA" id="ARBA00023319"/>
    </source>
</evidence>
<evidence type="ECO:0000256" key="7">
    <source>
        <dbReference type="ARBA" id="ARBA00022782"/>
    </source>
</evidence>
<dbReference type="SMART" id="SM00409">
    <property type="entry name" value="IG"/>
    <property type="match status" value="1"/>
</dbReference>
<dbReference type="InterPro" id="IPR002165">
    <property type="entry name" value="Plexin_repeat"/>
</dbReference>
<dbReference type="SUPFAM" id="SSF101912">
    <property type="entry name" value="Sema domain"/>
    <property type="match status" value="1"/>
</dbReference>
<evidence type="ECO:0000313" key="19">
    <source>
        <dbReference type="EMBL" id="GCC28670.1"/>
    </source>
</evidence>
<dbReference type="InterPro" id="IPR013783">
    <property type="entry name" value="Ig-like_fold"/>
</dbReference>
<dbReference type="Pfam" id="PF00047">
    <property type="entry name" value="ig"/>
    <property type="match status" value="1"/>
</dbReference>
<dbReference type="GO" id="GO:0000122">
    <property type="term" value="P:negative regulation of transcription by RNA polymerase II"/>
    <property type="evidence" value="ECO:0007669"/>
    <property type="project" value="TreeGrafter"/>
</dbReference>
<keyword evidence="10 16" id="KW-0472">Membrane</keyword>
<dbReference type="InterPro" id="IPR007110">
    <property type="entry name" value="Ig-like_dom"/>
</dbReference>
<dbReference type="PROSITE" id="PS50835">
    <property type="entry name" value="IG_LIKE"/>
    <property type="match status" value="1"/>
</dbReference>
<dbReference type="GO" id="GO:0071526">
    <property type="term" value="P:semaphorin-plexin signaling pathway"/>
    <property type="evidence" value="ECO:0007669"/>
    <property type="project" value="TreeGrafter"/>
</dbReference>
<evidence type="ECO:0000256" key="2">
    <source>
        <dbReference type="ARBA" id="ARBA00009492"/>
    </source>
</evidence>
<feature type="region of interest" description="Disordered" evidence="15">
    <location>
        <begin position="753"/>
        <end position="787"/>
    </location>
</feature>
<evidence type="ECO:0000259" key="17">
    <source>
        <dbReference type="PROSITE" id="PS50835"/>
    </source>
</evidence>
<evidence type="ECO:0000256" key="8">
    <source>
        <dbReference type="ARBA" id="ARBA00022902"/>
    </source>
</evidence>
<dbReference type="Gene3D" id="2.60.40.10">
    <property type="entry name" value="Immunoglobulins"/>
    <property type="match status" value="1"/>
</dbReference>
<dbReference type="GO" id="GO:0030335">
    <property type="term" value="P:positive regulation of cell migration"/>
    <property type="evidence" value="ECO:0007669"/>
    <property type="project" value="TreeGrafter"/>
</dbReference>
<dbReference type="PANTHER" id="PTHR11036">
    <property type="entry name" value="SEMAPHORIN"/>
    <property type="match status" value="1"/>
</dbReference>
<keyword evidence="12" id="KW-0325">Glycoprotein</keyword>
<evidence type="ECO:0000256" key="9">
    <source>
        <dbReference type="ARBA" id="ARBA00022989"/>
    </source>
</evidence>
<keyword evidence="8" id="KW-0524">Neurogenesis</keyword>
<dbReference type="Gene3D" id="2.130.10.10">
    <property type="entry name" value="YVTN repeat-like/Quinoprotein amine dehydrogenase"/>
    <property type="match status" value="1"/>
</dbReference>
<keyword evidence="5 16" id="KW-0812">Transmembrane</keyword>
<evidence type="ECO:0000259" key="18">
    <source>
        <dbReference type="PROSITE" id="PS51004"/>
    </source>
</evidence>
<dbReference type="GO" id="GO:0043931">
    <property type="term" value="P:ossification involved in bone maturation"/>
    <property type="evidence" value="ECO:0007669"/>
    <property type="project" value="TreeGrafter"/>
</dbReference>
<dbReference type="SUPFAM" id="SSF48726">
    <property type="entry name" value="Immunoglobulin"/>
    <property type="match status" value="1"/>
</dbReference>
<gene>
    <name evidence="19" type="ORF">chiPu_0007102</name>
</gene>
<dbReference type="InterPro" id="IPR001627">
    <property type="entry name" value="Semap_dom"/>
</dbReference>
<dbReference type="Pfam" id="PF01437">
    <property type="entry name" value="PSI"/>
    <property type="match status" value="1"/>
</dbReference>
<evidence type="ECO:0000256" key="11">
    <source>
        <dbReference type="ARBA" id="ARBA00023157"/>
    </source>
</evidence>
<evidence type="ECO:0000256" key="12">
    <source>
        <dbReference type="ARBA" id="ARBA00023180"/>
    </source>
</evidence>
<dbReference type="PANTHER" id="PTHR11036:SF146">
    <property type="entry name" value="SEMA DOMAIN-CONTAINING PROTEIN"/>
    <property type="match status" value="1"/>
</dbReference>
<name>A0A401SE96_CHIPU</name>
<dbReference type="FunFam" id="2.130.10.10:FF:000033">
    <property type="entry name" value="Semaphorin 4B"/>
    <property type="match status" value="1"/>
</dbReference>
<dbReference type="OrthoDB" id="9988752at2759"/>
<dbReference type="InterPro" id="IPR016201">
    <property type="entry name" value="PSI"/>
</dbReference>
<sequence>MFTRFVWQEEHHSKTLNIQTLLQINLLKMQKAAVFLFSNLLIRYLLHSEAFLPDYTPRKTVNFEDANLKTFAEQRISNYSTLLLSEEHNLLFVGARDAIFALNIDNVSDSISQAVWAVPESKRNECMYKGKSRETDCRNYIRILQRLTETRMYVCGTNAFQPTCDYMVINNGKIELENKPEESKGQCPFDPTQRYASLMVDGEFYSATANNFLGTEYILLRSLQNNLRSENWISWLNDPNFIHLDVVQESESADGDDDKIYLFFSETAVEFEFYNKLVVSRIARVCKGDRGSQRILQRKWTTFLKASLLCSSPDLKCPFNVIQDVFMLNTSNWRNNIFYAVFISQWGKQDISAICAFSMEKIQEVFNEGKYKSHVMVEQSEVKWVMYRGTVPSPRPGACINNKIRSNGFKSSLDLPDTTLQFVREHPLMDDVVTPINNQPKLIKEATKYTQIVVDRVVAANQKEYDIIFLGTDSGYLHKTLSLKTETFIIEQVQLFISAEPVENLQLSSQRGQLYIGSPSQVVQVPVAVCTQYVNCWDCVLARDPYCAWDKNTRHCIDISKKKTGVLNLIQNIENGDPSECSTYEELKTEIRNIIPGNNLMLDCRSTSNLAHIQWLRNASVIPATNTKYLYFTGGLLIYNVSAADEGQYDCRSVETVAGKSFGQVTARYLLHSVHRSYMGQQPIPTEALTDDKPAISIVPISAGNTVRVGNLSMTRSYLQTEFTLKGFLVLFVMMFILLLAWNLYKGHVPLPLRPSRNGNTRRMPTALPNNSVQQLEEKPPSPKPPQLEAAVSNVDLPLTAVVSEGSVEKNSNNNSIPLENANSSFARPLFVLDELEYIDADHTESKA</sequence>
<dbReference type="GO" id="GO:0045499">
    <property type="term" value="F:chemorepellent activity"/>
    <property type="evidence" value="ECO:0007669"/>
    <property type="project" value="TreeGrafter"/>
</dbReference>
<dbReference type="InterPro" id="IPR027231">
    <property type="entry name" value="Semaphorin"/>
</dbReference>
<keyword evidence="6" id="KW-0732">Signal</keyword>
<evidence type="ECO:0000256" key="5">
    <source>
        <dbReference type="ARBA" id="ARBA00022692"/>
    </source>
</evidence>
<dbReference type="AlphaFoldDB" id="A0A401SE96"/>
<dbReference type="Gene3D" id="3.30.1680.10">
    <property type="entry name" value="ligand-binding face of the semaphorins, domain 2"/>
    <property type="match status" value="1"/>
</dbReference>
<dbReference type="InterPro" id="IPR015943">
    <property type="entry name" value="WD40/YVTN_repeat-like_dom_sf"/>
</dbReference>
<keyword evidence="7" id="KW-0221">Differentiation</keyword>
<evidence type="ECO:0000256" key="10">
    <source>
        <dbReference type="ARBA" id="ARBA00023136"/>
    </source>
</evidence>
<dbReference type="OMA" id="KKAAVYW"/>
<proteinExistence type="inferred from homology"/>
<evidence type="ECO:0000256" key="6">
    <source>
        <dbReference type="ARBA" id="ARBA00022729"/>
    </source>
</evidence>
<dbReference type="PROSITE" id="PS51004">
    <property type="entry name" value="SEMA"/>
    <property type="match status" value="1"/>
</dbReference>
<keyword evidence="20" id="KW-1185">Reference proteome</keyword>
<dbReference type="GO" id="GO:0030215">
    <property type="term" value="F:semaphorin receptor binding"/>
    <property type="evidence" value="ECO:0007669"/>
    <property type="project" value="InterPro"/>
</dbReference>
<dbReference type="GO" id="GO:0005615">
    <property type="term" value="C:extracellular space"/>
    <property type="evidence" value="ECO:0007669"/>
    <property type="project" value="TreeGrafter"/>
</dbReference>
<feature type="domain" description="Ig-like" evidence="17">
    <location>
        <begin position="578"/>
        <end position="652"/>
    </location>
</feature>
<evidence type="ECO:0000256" key="1">
    <source>
        <dbReference type="ARBA" id="ARBA00004479"/>
    </source>
</evidence>
<dbReference type="STRING" id="137246.A0A401SE96"/>
<dbReference type="EMBL" id="BEZZ01000215">
    <property type="protein sequence ID" value="GCC28670.1"/>
    <property type="molecule type" value="Genomic_DNA"/>
</dbReference>
<dbReference type="InterPro" id="IPR036352">
    <property type="entry name" value="Semap_dom_sf"/>
</dbReference>
<feature type="domain" description="Sema" evidence="18">
    <location>
        <begin position="58"/>
        <end position="527"/>
    </location>
</feature>
<comment type="caution">
    <text evidence="19">The sequence shown here is derived from an EMBL/GenBank/DDBJ whole genome shotgun (WGS) entry which is preliminary data.</text>
</comment>
<accession>A0A401SE96</accession>
<evidence type="ECO:0000256" key="3">
    <source>
        <dbReference type="ARBA" id="ARBA00022473"/>
    </source>
</evidence>
<keyword evidence="4" id="KW-0597">Phosphoprotein</keyword>
<dbReference type="GO" id="GO:0005886">
    <property type="term" value="C:plasma membrane"/>
    <property type="evidence" value="ECO:0007669"/>
    <property type="project" value="TreeGrafter"/>
</dbReference>
<evidence type="ECO:0000313" key="20">
    <source>
        <dbReference type="Proteomes" id="UP000287033"/>
    </source>
</evidence>
<keyword evidence="9 16" id="KW-1133">Transmembrane helix</keyword>
<organism evidence="19 20">
    <name type="scientific">Chiloscyllium punctatum</name>
    <name type="common">Brownbanded bambooshark</name>
    <name type="synonym">Hemiscyllium punctatum</name>
    <dbReference type="NCBI Taxonomy" id="137246"/>
    <lineage>
        <taxon>Eukaryota</taxon>
        <taxon>Metazoa</taxon>
        <taxon>Chordata</taxon>
        <taxon>Craniata</taxon>
        <taxon>Vertebrata</taxon>
        <taxon>Chondrichthyes</taxon>
        <taxon>Elasmobranchii</taxon>
        <taxon>Galeomorphii</taxon>
        <taxon>Galeoidea</taxon>
        <taxon>Orectolobiformes</taxon>
        <taxon>Hemiscylliidae</taxon>
        <taxon>Chiloscyllium</taxon>
    </lineage>
</organism>
<dbReference type="Proteomes" id="UP000287033">
    <property type="component" value="Unassembled WGS sequence"/>
</dbReference>
<evidence type="ECO:0000256" key="14">
    <source>
        <dbReference type="PROSITE-ProRule" id="PRU00352"/>
    </source>
</evidence>
<dbReference type="GO" id="GO:0001755">
    <property type="term" value="P:neural crest cell migration"/>
    <property type="evidence" value="ECO:0007669"/>
    <property type="project" value="TreeGrafter"/>
</dbReference>
<reference evidence="19 20" key="1">
    <citation type="journal article" date="2018" name="Nat. Ecol. Evol.">
        <title>Shark genomes provide insights into elasmobranch evolution and the origin of vertebrates.</title>
        <authorList>
            <person name="Hara Y"/>
            <person name="Yamaguchi K"/>
            <person name="Onimaru K"/>
            <person name="Kadota M"/>
            <person name="Koyanagi M"/>
            <person name="Keeley SD"/>
            <person name="Tatsumi K"/>
            <person name="Tanaka K"/>
            <person name="Motone F"/>
            <person name="Kageyama Y"/>
            <person name="Nozu R"/>
            <person name="Adachi N"/>
            <person name="Nishimura O"/>
            <person name="Nakagawa R"/>
            <person name="Tanegashima C"/>
            <person name="Kiyatake I"/>
            <person name="Matsumoto R"/>
            <person name="Murakumo K"/>
            <person name="Nishida K"/>
            <person name="Terakita A"/>
            <person name="Kuratani S"/>
            <person name="Sato K"/>
            <person name="Hyodo S Kuraku.S."/>
        </authorList>
    </citation>
    <scope>NUCLEOTIDE SEQUENCE [LARGE SCALE GENOMIC DNA]</scope>
</reference>
<protein>
    <recommendedName>
        <fullName evidence="21">Sema domain-containing protein</fullName>
    </recommendedName>
</protein>
<comment type="caution">
    <text evidence="14">Lacks conserved residue(s) required for the propagation of feature annotation.</text>
</comment>
<dbReference type="InterPro" id="IPR036179">
    <property type="entry name" value="Ig-like_dom_sf"/>
</dbReference>
<dbReference type="InterPro" id="IPR003599">
    <property type="entry name" value="Ig_sub"/>
</dbReference>
<feature type="transmembrane region" description="Helical" evidence="16">
    <location>
        <begin position="723"/>
        <end position="745"/>
    </location>
</feature>
<dbReference type="InterPro" id="IPR013151">
    <property type="entry name" value="Immunoglobulin_dom"/>
</dbReference>
<evidence type="ECO:0008006" key="21">
    <source>
        <dbReference type="Google" id="ProtNLM"/>
    </source>
</evidence>
<keyword evidence="11" id="KW-1015">Disulfide bond</keyword>
<feature type="compositionally biased region" description="Polar residues" evidence="15">
    <location>
        <begin position="757"/>
        <end position="775"/>
    </location>
</feature>
<comment type="subcellular location">
    <subcellularLocation>
        <location evidence="1">Membrane</location>
        <topology evidence="1">Single-pass type I membrane protein</topology>
    </subcellularLocation>
</comment>
<dbReference type="GO" id="GO:0007411">
    <property type="term" value="P:axon guidance"/>
    <property type="evidence" value="ECO:0007669"/>
    <property type="project" value="TreeGrafter"/>
</dbReference>
<comment type="similarity">
    <text evidence="2">Belongs to the semaphorin family.</text>
</comment>
<dbReference type="SMART" id="SM00423">
    <property type="entry name" value="PSI"/>
    <property type="match status" value="1"/>
</dbReference>
<dbReference type="SMART" id="SM00630">
    <property type="entry name" value="Sema"/>
    <property type="match status" value="1"/>
</dbReference>
<dbReference type="Pfam" id="PF01403">
    <property type="entry name" value="Sema"/>
    <property type="match status" value="1"/>
</dbReference>
<dbReference type="SUPFAM" id="SSF103575">
    <property type="entry name" value="Plexin repeat"/>
    <property type="match status" value="1"/>
</dbReference>
<keyword evidence="3" id="KW-0217">Developmental protein</keyword>
<evidence type="ECO:0000256" key="15">
    <source>
        <dbReference type="SAM" id="MobiDB-lite"/>
    </source>
</evidence>
<evidence type="ECO:0000256" key="4">
    <source>
        <dbReference type="ARBA" id="ARBA00022553"/>
    </source>
</evidence>